<dbReference type="EC" id="2.3.1.-" evidence="1"/>
<name>A0A518ALS5_9BACT</name>
<accession>A0A518ALS5</accession>
<dbReference type="AlphaFoldDB" id="A0A518ALS5"/>
<organism evidence="1 2">
    <name type="scientific">Aeoliella mucimassa</name>
    <dbReference type="NCBI Taxonomy" id="2527972"/>
    <lineage>
        <taxon>Bacteria</taxon>
        <taxon>Pseudomonadati</taxon>
        <taxon>Planctomycetota</taxon>
        <taxon>Planctomycetia</taxon>
        <taxon>Pirellulales</taxon>
        <taxon>Lacipirellulaceae</taxon>
        <taxon>Aeoliella</taxon>
    </lineage>
</organism>
<keyword evidence="1" id="KW-0808">Transferase</keyword>
<reference evidence="1 2" key="1">
    <citation type="submission" date="2019-02" db="EMBL/GenBank/DDBJ databases">
        <title>Deep-cultivation of Planctomycetes and their phenomic and genomic characterization uncovers novel biology.</title>
        <authorList>
            <person name="Wiegand S."/>
            <person name="Jogler M."/>
            <person name="Boedeker C."/>
            <person name="Pinto D."/>
            <person name="Vollmers J."/>
            <person name="Rivas-Marin E."/>
            <person name="Kohn T."/>
            <person name="Peeters S.H."/>
            <person name="Heuer A."/>
            <person name="Rast P."/>
            <person name="Oberbeckmann S."/>
            <person name="Bunk B."/>
            <person name="Jeske O."/>
            <person name="Meyerdierks A."/>
            <person name="Storesund J.E."/>
            <person name="Kallscheuer N."/>
            <person name="Luecker S."/>
            <person name="Lage O.M."/>
            <person name="Pohl T."/>
            <person name="Merkel B.J."/>
            <person name="Hornburger P."/>
            <person name="Mueller R.-W."/>
            <person name="Bruemmer F."/>
            <person name="Labrenz M."/>
            <person name="Spormann A.M."/>
            <person name="Op den Camp H."/>
            <person name="Overmann J."/>
            <person name="Amann R."/>
            <person name="Jetten M.S.M."/>
            <person name="Mascher T."/>
            <person name="Medema M.H."/>
            <person name="Devos D.P."/>
            <person name="Kaster A.-K."/>
            <person name="Ovreas L."/>
            <person name="Rohde M."/>
            <person name="Galperin M.Y."/>
            <person name="Jogler C."/>
        </authorList>
    </citation>
    <scope>NUCLEOTIDE SEQUENCE [LARGE SCALE GENOMIC DNA]</scope>
    <source>
        <strain evidence="1 2">Pan181</strain>
    </source>
</reference>
<keyword evidence="2" id="KW-1185">Reference proteome</keyword>
<proteinExistence type="predicted"/>
<sequence length="211" mass="22636">MRSRIRDSVTYLFVVLLTPCWGPVRIAGGKDRNTPYFTTCGQFLSLIPGHIGTFARRAYYLMTLKSCSNDVGIAFGSWFSKRDTHISERVSIGAHCLIGSCSIGQDTLIGSNVDILSGRHQHGVDIQAGERNRQESTFQQLLIGSNVWIGNRTVIMADIGDNSIIGAGSVVVHAVSSNSLAVGNPARSKRTLTADAQSAPTIDSTPAITAI</sequence>
<dbReference type="Gene3D" id="2.160.10.10">
    <property type="entry name" value="Hexapeptide repeat proteins"/>
    <property type="match status" value="1"/>
</dbReference>
<dbReference type="InterPro" id="IPR001451">
    <property type="entry name" value="Hexapep"/>
</dbReference>
<keyword evidence="1" id="KW-0012">Acyltransferase</keyword>
<dbReference type="InterPro" id="IPR011004">
    <property type="entry name" value="Trimer_LpxA-like_sf"/>
</dbReference>
<evidence type="ECO:0000313" key="2">
    <source>
        <dbReference type="Proteomes" id="UP000315750"/>
    </source>
</evidence>
<dbReference type="KEGG" id="amuc:Pan181_18700"/>
<protein>
    <submittedName>
        <fullName evidence="1">Acetyltransferase</fullName>
        <ecNumber evidence="1">2.3.1.-</ecNumber>
    </submittedName>
</protein>
<dbReference type="OrthoDB" id="272049at2"/>
<dbReference type="SUPFAM" id="SSF51161">
    <property type="entry name" value="Trimeric LpxA-like enzymes"/>
    <property type="match status" value="1"/>
</dbReference>
<dbReference type="Proteomes" id="UP000315750">
    <property type="component" value="Chromosome"/>
</dbReference>
<dbReference type="Pfam" id="PF14602">
    <property type="entry name" value="Hexapep_2"/>
    <property type="match status" value="1"/>
</dbReference>
<dbReference type="PANTHER" id="PTHR23416">
    <property type="entry name" value="SIALIC ACID SYNTHASE-RELATED"/>
    <property type="match status" value="1"/>
</dbReference>
<dbReference type="EMBL" id="CP036278">
    <property type="protein sequence ID" value="QDU55677.1"/>
    <property type="molecule type" value="Genomic_DNA"/>
</dbReference>
<dbReference type="InterPro" id="IPR051159">
    <property type="entry name" value="Hexapeptide_acetyltransf"/>
</dbReference>
<dbReference type="GO" id="GO:0016746">
    <property type="term" value="F:acyltransferase activity"/>
    <property type="evidence" value="ECO:0007669"/>
    <property type="project" value="UniProtKB-KW"/>
</dbReference>
<gene>
    <name evidence="1" type="ORF">Pan181_18700</name>
</gene>
<evidence type="ECO:0000313" key="1">
    <source>
        <dbReference type="EMBL" id="QDU55677.1"/>
    </source>
</evidence>